<evidence type="ECO:0000256" key="7">
    <source>
        <dbReference type="ARBA" id="ARBA00022679"/>
    </source>
</evidence>
<comment type="pathway">
    <text evidence="3 10">Glycan biosynthesis; glycogen biosynthesis.</text>
</comment>
<dbReference type="InterPro" id="IPR006407">
    <property type="entry name" value="GlgB"/>
</dbReference>
<dbReference type="NCBIfam" id="NF003811">
    <property type="entry name" value="PRK05402.1"/>
    <property type="match status" value="1"/>
</dbReference>
<evidence type="ECO:0000256" key="1">
    <source>
        <dbReference type="ARBA" id="ARBA00000826"/>
    </source>
</evidence>
<evidence type="ECO:0000256" key="6">
    <source>
        <dbReference type="ARBA" id="ARBA00022676"/>
    </source>
</evidence>
<protein>
    <recommendedName>
        <fullName evidence="10">1,4-alpha-glucan branching enzyme GlgB</fullName>
        <ecNumber evidence="10">2.4.1.18</ecNumber>
    </recommendedName>
    <alternativeName>
        <fullName evidence="10">1,4-alpha-D-glucan:1,4-alpha-D-glucan 6-glucosyl-transferase</fullName>
    </alternativeName>
    <alternativeName>
        <fullName evidence="10">Alpha-(1-&gt;4)-glucan branching enzyme</fullName>
    </alternativeName>
    <alternativeName>
        <fullName evidence="10">Glycogen branching enzyme</fullName>
        <shortName evidence="10">BE</shortName>
    </alternativeName>
</protein>
<dbReference type="Proteomes" id="UP000615455">
    <property type="component" value="Unassembled WGS sequence"/>
</dbReference>
<organism evidence="12 13">
    <name type="scientific">Paenibacillus marchantiophytorum</name>
    <dbReference type="NCBI Taxonomy" id="1619310"/>
    <lineage>
        <taxon>Bacteria</taxon>
        <taxon>Bacillati</taxon>
        <taxon>Bacillota</taxon>
        <taxon>Bacilli</taxon>
        <taxon>Bacillales</taxon>
        <taxon>Paenibacillaceae</taxon>
        <taxon>Paenibacillus</taxon>
    </lineage>
</organism>
<evidence type="ECO:0000256" key="2">
    <source>
        <dbReference type="ARBA" id="ARBA00002953"/>
    </source>
</evidence>
<evidence type="ECO:0000256" key="8">
    <source>
        <dbReference type="ARBA" id="ARBA00023056"/>
    </source>
</evidence>
<dbReference type="Gene3D" id="2.60.40.10">
    <property type="entry name" value="Immunoglobulins"/>
    <property type="match status" value="1"/>
</dbReference>
<dbReference type="InterPro" id="IPR014756">
    <property type="entry name" value="Ig_E-set"/>
</dbReference>
<evidence type="ECO:0000256" key="10">
    <source>
        <dbReference type="HAMAP-Rule" id="MF_00685"/>
    </source>
</evidence>
<dbReference type="InterPro" id="IPR006048">
    <property type="entry name" value="A-amylase/branching_C"/>
</dbReference>
<dbReference type="NCBIfam" id="NF008967">
    <property type="entry name" value="PRK12313.1"/>
    <property type="match status" value="1"/>
</dbReference>
<dbReference type="Pfam" id="PF02922">
    <property type="entry name" value="CBM_48"/>
    <property type="match status" value="1"/>
</dbReference>
<dbReference type="Pfam" id="PF02806">
    <property type="entry name" value="Alpha-amylase_C"/>
    <property type="match status" value="1"/>
</dbReference>
<comment type="function">
    <text evidence="2 10">Catalyzes the formation of the alpha-1,6-glucosidic linkages in glycogen by scission of a 1,4-alpha-linked oligosaccharide from growing alpha-1,4-glucan chains and the subsequent attachment of the oligosaccharide to the alpha-1,6 position.</text>
</comment>
<evidence type="ECO:0000256" key="9">
    <source>
        <dbReference type="ARBA" id="ARBA00023277"/>
    </source>
</evidence>
<feature type="active site" description="Nucleophile" evidence="10">
    <location>
        <position position="314"/>
    </location>
</feature>
<reference evidence="13" key="1">
    <citation type="journal article" date="2019" name="Int. J. Syst. Evol. Microbiol.">
        <title>The Global Catalogue of Microorganisms (GCM) 10K type strain sequencing project: providing services to taxonomists for standard genome sequencing and annotation.</title>
        <authorList>
            <consortium name="The Broad Institute Genomics Platform"/>
            <consortium name="The Broad Institute Genome Sequencing Center for Infectious Disease"/>
            <person name="Wu L."/>
            <person name="Ma J."/>
        </authorList>
    </citation>
    <scope>NUCLEOTIDE SEQUENCE [LARGE SCALE GENOMIC DNA]</scope>
    <source>
        <strain evidence="13">CGMCC 1.15043</strain>
    </source>
</reference>
<evidence type="ECO:0000256" key="4">
    <source>
        <dbReference type="ARBA" id="ARBA00009000"/>
    </source>
</evidence>
<keyword evidence="6 10" id="KW-0328">Glycosyltransferase</keyword>
<dbReference type="InterPro" id="IPR013783">
    <property type="entry name" value="Ig-like_fold"/>
</dbReference>
<dbReference type="Pfam" id="PF00128">
    <property type="entry name" value="Alpha-amylase"/>
    <property type="match status" value="1"/>
</dbReference>
<dbReference type="InterPro" id="IPR017853">
    <property type="entry name" value="GH"/>
</dbReference>
<dbReference type="EMBL" id="BMHE01000040">
    <property type="protein sequence ID" value="GGA01506.1"/>
    <property type="molecule type" value="Genomic_DNA"/>
</dbReference>
<dbReference type="InterPro" id="IPR037439">
    <property type="entry name" value="Branching_enzy"/>
</dbReference>
<evidence type="ECO:0000259" key="11">
    <source>
        <dbReference type="SMART" id="SM00642"/>
    </source>
</evidence>
<dbReference type="HAMAP" id="MF_00685">
    <property type="entry name" value="GlgB"/>
    <property type="match status" value="1"/>
</dbReference>
<name>A0ABQ1F6K3_9BACL</name>
<keyword evidence="5 10" id="KW-0321">Glycogen metabolism</keyword>
<feature type="active site" description="Proton donor" evidence="10">
    <location>
        <position position="367"/>
    </location>
</feature>
<evidence type="ECO:0000313" key="12">
    <source>
        <dbReference type="EMBL" id="GGA01506.1"/>
    </source>
</evidence>
<comment type="caution">
    <text evidence="12">The sequence shown here is derived from an EMBL/GenBank/DDBJ whole genome shotgun (WGS) entry which is preliminary data.</text>
</comment>
<dbReference type="PIRSF" id="PIRSF000463">
    <property type="entry name" value="GlgB"/>
    <property type="match status" value="1"/>
</dbReference>
<keyword evidence="9 10" id="KW-0119">Carbohydrate metabolism</keyword>
<evidence type="ECO:0000256" key="5">
    <source>
        <dbReference type="ARBA" id="ARBA00022600"/>
    </source>
</evidence>
<accession>A0ABQ1F6K3</accession>
<evidence type="ECO:0000256" key="3">
    <source>
        <dbReference type="ARBA" id="ARBA00004964"/>
    </source>
</evidence>
<dbReference type="RefSeq" id="WP_189017727.1">
    <property type="nucleotide sequence ID" value="NZ_BMHE01000040.1"/>
</dbReference>
<dbReference type="SUPFAM" id="SSF81296">
    <property type="entry name" value="E set domains"/>
    <property type="match status" value="1"/>
</dbReference>
<dbReference type="EC" id="2.4.1.18" evidence="10"/>
<dbReference type="CDD" id="cd02855">
    <property type="entry name" value="E_set_GBE_prok_N"/>
    <property type="match status" value="1"/>
</dbReference>
<gene>
    <name evidence="10 12" type="primary">glgB</name>
    <name evidence="12" type="ORF">GCM10008018_54730</name>
</gene>
<dbReference type="SUPFAM" id="SSF51011">
    <property type="entry name" value="Glycosyl hydrolase domain"/>
    <property type="match status" value="1"/>
</dbReference>
<keyword evidence="8 10" id="KW-0320">Glycogen biosynthesis</keyword>
<keyword evidence="7 10" id="KW-0808">Transferase</keyword>
<dbReference type="PANTHER" id="PTHR43651">
    <property type="entry name" value="1,4-ALPHA-GLUCAN-BRANCHING ENZYME"/>
    <property type="match status" value="1"/>
</dbReference>
<feature type="domain" description="Glycosyl hydrolase family 13 catalytic" evidence="11">
    <location>
        <begin position="154"/>
        <end position="518"/>
    </location>
</feature>
<comment type="similarity">
    <text evidence="4 10">Belongs to the glycosyl hydrolase 13 family. GlgB subfamily.</text>
</comment>
<dbReference type="InterPro" id="IPR013780">
    <property type="entry name" value="Glyco_hydro_b"/>
</dbReference>
<dbReference type="SMART" id="SM00642">
    <property type="entry name" value="Aamy"/>
    <property type="match status" value="1"/>
</dbReference>
<comment type="catalytic activity">
    <reaction evidence="1 10">
        <text>Transfers a segment of a (1-&gt;4)-alpha-D-glucan chain to a primary hydroxy group in a similar glucan chain.</text>
        <dbReference type="EC" id="2.4.1.18"/>
    </reaction>
</comment>
<comment type="subunit">
    <text evidence="10">Monomer.</text>
</comment>
<dbReference type="Gene3D" id="2.60.40.1180">
    <property type="entry name" value="Golgi alpha-mannosidase II"/>
    <property type="match status" value="1"/>
</dbReference>
<dbReference type="PANTHER" id="PTHR43651:SF3">
    <property type="entry name" value="1,4-ALPHA-GLUCAN-BRANCHING ENZYME"/>
    <property type="match status" value="1"/>
</dbReference>
<evidence type="ECO:0000313" key="13">
    <source>
        <dbReference type="Proteomes" id="UP000615455"/>
    </source>
</evidence>
<dbReference type="CDD" id="cd11322">
    <property type="entry name" value="AmyAc_Glg_BE"/>
    <property type="match status" value="1"/>
</dbReference>
<sequence length="669" mass="77099">MGANVGIPSSEDLFLLHEGSLYQSYRILGAHVSKLEGHAGVRFTVWAPNAKQVHVLGDFNQWLSGIHPMEKVSSLGVWMVFVPEASEGDYYKYEIQSQTGQIILKADPYAFCSELRPATASRVVDLDGYAWHDQNWQAQKKEVPAYNKPLSIYEVHLGTWRKKDRHNVEELYTYDQLADELVDYAAEMGYTHIELMPLAEHPFDRSWGYQATGYYSVTSRHGSPQAFMRFVDRCHAKGIGVIMDWVPGHFCKDSHGLRQFDGKPLYEYEDPRKAEKLEWGTLTFDFGRPEVQSFLISNAVFWMDVYHIDGIRVDAVASMLHLNFGRWNEKPLINQWGGDDNPEAVAFLRKLNQVVFSYFPDALMMAEDSTDWPLVTAPVHDGGLGFNYKWNMGWMNDMLRYMKLDPINRKYHHKLITFSFMYTFSENYVLPFSHDEVVHGKRSLLHKMPGDYWQKFANLRVLYGYMSGHPGKKLLFMGSEFGQFDEWKDLEEVDWFLLEDYEKHQQMHHYVKSLNQFYLSEPALWELDHSQEGFQWINPHDESQSVVTFMRKGKSPEDDVILICNFTPVVHPDYRIGVPKHGVYDVIFNSDAPEYGGSGQGNKLPITSEPRPWHDLSYSLSLCIPPLAAVYIKCSSEFQTVIDEVEGGNQICAVKSVLPCSSLEEKDED</sequence>
<dbReference type="NCBIfam" id="TIGR01515">
    <property type="entry name" value="branching_enzym"/>
    <property type="match status" value="1"/>
</dbReference>
<proteinExistence type="inferred from homology"/>
<keyword evidence="13" id="KW-1185">Reference proteome</keyword>
<dbReference type="InterPro" id="IPR044143">
    <property type="entry name" value="GlgB_N_E_set_prok"/>
</dbReference>
<dbReference type="InterPro" id="IPR006047">
    <property type="entry name" value="GH13_cat_dom"/>
</dbReference>
<dbReference type="InterPro" id="IPR004193">
    <property type="entry name" value="Glyco_hydro_13_N"/>
</dbReference>
<dbReference type="Gene3D" id="3.20.20.80">
    <property type="entry name" value="Glycosidases"/>
    <property type="match status" value="1"/>
</dbReference>
<dbReference type="SUPFAM" id="SSF51445">
    <property type="entry name" value="(Trans)glycosidases"/>
    <property type="match status" value="1"/>
</dbReference>